<name>A0A8K1FD79_PYTOL</name>
<accession>A0A8K1FD79</accession>
<dbReference type="Proteomes" id="UP000794436">
    <property type="component" value="Unassembled WGS sequence"/>
</dbReference>
<dbReference type="OrthoDB" id="407298at2759"/>
<reference evidence="2" key="1">
    <citation type="submission" date="2019-03" db="EMBL/GenBank/DDBJ databases">
        <title>Long read genome sequence of the mycoparasitic Pythium oligandrum ATCC 38472 isolated from sugarbeet rhizosphere.</title>
        <authorList>
            <person name="Gaulin E."/>
        </authorList>
    </citation>
    <scope>NUCLEOTIDE SEQUENCE</scope>
    <source>
        <strain evidence="2">ATCC 38472_TT</strain>
    </source>
</reference>
<organism evidence="2 3">
    <name type="scientific">Pythium oligandrum</name>
    <name type="common">Mycoparasitic fungus</name>
    <dbReference type="NCBI Taxonomy" id="41045"/>
    <lineage>
        <taxon>Eukaryota</taxon>
        <taxon>Sar</taxon>
        <taxon>Stramenopiles</taxon>
        <taxon>Oomycota</taxon>
        <taxon>Peronosporomycetes</taxon>
        <taxon>Pythiales</taxon>
        <taxon>Pythiaceae</taxon>
        <taxon>Pythium</taxon>
    </lineage>
</organism>
<dbReference type="EMBL" id="SPLM01000110">
    <property type="protein sequence ID" value="TMW59145.1"/>
    <property type="molecule type" value="Genomic_DNA"/>
</dbReference>
<dbReference type="Pfam" id="PF01328">
    <property type="entry name" value="Peroxidase_2"/>
    <property type="match status" value="1"/>
</dbReference>
<protein>
    <recommendedName>
        <fullName evidence="1">Heme haloperoxidase family profile domain-containing protein</fullName>
    </recommendedName>
</protein>
<evidence type="ECO:0000313" key="2">
    <source>
        <dbReference type="EMBL" id="TMW59145.1"/>
    </source>
</evidence>
<comment type="caution">
    <text evidence="2">The sequence shown here is derived from an EMBL/GenBank/DDBJ whole genome shotgun (WGS) entry which is preliminary data.</text>
</comment>
<keyword evidence="3" id="KW-1185">Reference proteome</keyword>
<proteinExistence type="predicted"/>
<feature type="domain" description="Heme haloperoxidase family profile" evidence="1">
    <location>
        <begin position="8"/>
        <end position="81"/>
    </location>
</feature>
<dbReference type="InterPro" id="IPR036851">
    <property type="entry name" value="Chloroperoxidase-like_sf"/>
</dbReference>
<gene>
    <name evidence="2" type="ORF">Poli38472_007290</name>
</gene>
<sequence>MRMMMVFFDVETFGELRKDRLHLCQCEIPSCTYGETEISVVFAESALILRGFGNSTSESIDEITLSSFMEFERIPAGYSQPVQLTMPALLETATKIQAIATVS</sequence>
<dbReference type="GO" id="GO:0004601">
    <property type="term" value="F:peroxidase activity"/>
    <property type="evidence" value="ECO:0007669"/>
    <property type="project" value="InterPro"/>
</dbReference>
<evidence type="ECO:0000313" key="3">
    <source>
        <dbReference type="Proteomes" id="UP000794436"/>
    </source>
</evidence>
<dbReference type="AlphaFoldDB" id="A0A8K1FD79"/>
<dbReference type="Gene3D" id="1.10.489.10">
    <property type="entry name" value="Chloroperoxidase-like"/>
    <property type="match status" value="1"/>
</dbReference>
<evidence type="ECO:0000259" key="1">
    <source>
        <dbReference type="Pfam" id="PF01328"/>
    </source>
</evidence>
<dbReference type="InterPro" id="IPR000028">
    <property type="entry name" value="Chloroperoxidase"/>
</dbReference>